<dbReference type="EMBL" id="JABANO010040863">
    <property type="protein sequence ID" value="KAF4681956.1"/>
    <property type="molecule type" value="Genomic_DNA"/>
</dbReference>
<evidence type="ECO:0000256" key="4">
    <source>
        <dbReference type="SAM" id="Phobius"/>
    </source>
</evidence>
<dbReference type="InterPro" id="IPR009091">
    <property type="entry name" value="RCC1/BLIP-II"/>
</dbReference>
<protein>
    <recommendedName>
        <fullName evidence="7">RING-type domain-containing protein</fullName>
    </recommendedName>
</protein>
<feature type="transmembrane region" description="Helical" evidence="4">
    <location>
        <begin position="362"/>
        <end position="380"/>
    </location>
</feature>
<keyword evidence="4" id="KW-0472">Membrane</keyword>
<evidence type="ECO:0000256" key="2">
    <source>
        <dbReference type="PROSITE-ProRule" id="PRU00235"/>
    </source>
</evidence>
<feature type="transmembrane region" description="Helical" evidence="4">
    <location>
        <begin position="251"/>
        <end position="276"/>
    </location>
</feature>
<evidence type="ECO:0000256" key="3">
    <source>
        <dbReference type="SAM" id="MobiDB-lite"/>
    </source>
</evidence>
<feature type="transmembrane region" description="Helical" evidence="4">
    <location>
        <begin position="95"/>
        <end position="119"/>
    </location>
</feature>
<dbReference type="InterPro" id="IPR000408">
    <property type="entry name" value="Reg_chr_condens"/>
</dbReference>
<evidence type="ECO:0008006" key="7">
    <source>
        <dbReference type="Google" id="ProtNLM"/>
    </source>
</evidence>
<dbReference type="SUPFAM" id="SSF50985">
    <property type="entry name" value="RCC1/BLIP-II"/>
    <property type="match status" value="1"/>
</dbReference>
<dbReference type="PANTHER" id="PTHR22870:SF408">
    <property type="entry name" value="OS09G0560450 PROTEIN"/>
    <property type="match status" value="1"/>
</dbReference>
<evidence type="ECO:0000256" key="1">
    <source>
        <dbReference type="ARBA" id="ARBA00022737"/>
    </source>
</evidence>
<evidence type="ECO:0000313" key="5">
    <source>
        <dbReference type="EMBL" id="KAF4681956.1"/>
    </source>
</evidence>
<dbReference type="Proteomes" id="UP000553632">
    <property type="component" value="Unassembled WGS sequence"/>
</dbReference>
<dbReference type="Pfam" id="PF00415">
    <property type="entry name" value="RCC1"/>
    <property type="match status" value="2"/>
</dbReference>
<sequence>LLGILSAPRPIQTQPSLLSRMAHQKVMRAANLHSLCNYRLQHCRPVVDASPFLVMASASIPVVAPDDDIIPMIWEPGDSQLPVGTAHSFKYWTGIVLFVIAYAILLPGLTTNLYSYSFYGTEITKSTLTTITLLWDDGFLVPAILLAFFALVVPAVKLLLWRLSVYYESPVLIHIVQYISKWATTDAIVVAFLMAFLSVAVEGLITTELHAGFPCFVGYCLVSTAAAMLVHASPRDREDRSLVRPEWRRGLTFSVNGLALASWAVASHISFCALAITLNGRDIDKKDVSLWSAMSILYHNHPIALPVLAVFVWGLPALELVLWMVVSLVPPLALRVLPCITAHTSIGRSCWGLASWLRQLRFWVMWDVATVSIVVMSSALNSTDKLRCEIYWGPYLLWWIALVLMYIGRSIGDDFLRMVTSTLQGAPIRSVPTMSDTTESLAIVTDPAAATPVPSDDEEPFLSGASDCAVCGQSASGMVPLSSCGHPICHRCRQLVLEPTVRCNKCDKVSTVPLLGDDESLTSSGPEGLGSPADEANSTSLWVSVAAGVSIAFAAWAIAAYMAKDTAFRCLFGSVSSTLYELLEFCLPCQRPGCDISPAVAELTTVQSWLETRHLRGIRQMTFLEEQDLRRLFRLLDASGTGGVPSTIVRSLMKTLDQGGEEGLRRGSEAALAALSTVGEAEFVEIMSHCRGRLTEVDASGTRSPLKIPVAAAYRQYEMDQVSTTAQALTEDLSLLSSRLRARRDFDHVWGDSNPTSMRLFCSPSLGRVSEQGVSGPESSAAAGQAEKKVLTSRRRAVSRPAREKPQEQLPDGEFCVYLGRGADGGLVWRFWPPLNHRKIARRVRYLRTSIATGEVHLLCGHASLYVYNPDTEDFVLTTFPIDEEREGRPYRWTLCARTLSALYVTSSSATNPKKTDCGIHWSLPFSADGATYSRRARDGSVVLHSPLPPTDIGCPADLAFYCREGNFTKVVESAHSVYWLLSTGMVLYLTDRHLLSRLQPGVPDHDRSMPAVDLARRLNPITEPDARALFNDPALTPRLRLLSMTRKVLTMAAGWKHALLVCEGGRIFGVGDNTHGQLGIGGQQLYAAVPTEVVALRGKATKDVACGGIFSLCLRHDGSVLSFGSGRRGELGYGKGVKLLRTPSRVPLDRVSLISCGPETACCLTATGTLFVWGAFLSLGADMQDIPMARSPGVHNNGGESALHSDMPVAEHFTPTEVLSSRTSPFSRRAVHRIAITASAVFLTFTAS</sequence>
<reference evidence="5 6" key="1">
    <citation type="submission" date="2020-04" db="EMBL/GenBank/DDBJ databases">
        <title>Perkinsus olseni comparative genomics.</title>
        <authorList>
            <person name="Bogema D.R."/>
        </authorList>
    </citation>
    <scope>NUCLEOTIDE SEQUENCE [LARGE SCALE GENOMIC DNA]</scope>
    <source>
        <strain evidence="5 6">ATCC PRA-207</strain>
    </source>
</reference>
<feature type="transmembrane region" description="Helical" evidence="4">
    <location>
        <begin position="139"/>
        <end position="161"/>
    </location>
</feature>
<feature type="repeat" description="RCC1" evidence="2">
    <location>
        <begin position="1066"/>
        <end position="1118"/>
    </location>
</feature>
<comment type="caution">
    <text evidence="5">The sequence shown here is derived from an EMBL/GenBank/DDBJ whole genome shotgun (WGS) entry which is preliminary data.</text>
</comment>
<feature type="transmembrane region" description="Helical" evidence="4">
    <location>
        <begin position="392"/>
        <end position="408"/>
    </location>
</feature>
<feature type="transmembrane region" description="Helical" evidence="4">
    <location>
        <begin position="211"/>
        <end position="230"/>
    </location>
</feature>
<feature type="non-terminal residue" evidence="5">
    <location>
        <position position="1249"/>
    </location>
</feature>
<accession>A0A7J6NDN0</accession>
<feature type="transmembrane region" description="Helical" evidence="4">
    <location>
        <begin position="303"/>
        <end position="326"/>
    </location>
</feature>
<evidence type="ECO:0000313" key="6">
    <source>
        <dbReference type="Proteomes" id="UP000553632"/>
    </source>
</evidence>
<organism evidence="5 6">
    <name type="scientific">Perkinsus olseni</name>
    <name type="common">Perkinsus atlanticus</name>
    <dbReference type="NCBI Taxonomy" id="32597"/>
    <lineage>
        <taxon>Eukaryota</taxon>
        <taxon>Sar</taxon>
        <taxon>Alveolata</taxon>
        <taxon>Perkinsozoa</taxon>
        <taxon>Perkinsea</taxon>
        <taxon>Perkinsida</taxon>
        <taxon>Perkinsidae</taxon>
        <taxon>Perkinsus</taxon>
    </lineage>
</organism>
<dbReference type="AlphaFoldDB" id="A0A7J6NDN0"/>
<proteinExistence type="predicted"/>
<dbReference type="Pfam" id="PF04403">
    <property type="entry name" value="PqiA"/>
    <property type="match status" value="1"/>
</dbReference>
<feature type="repeat" description="RCC1" evidence="2">
    <location>
        <begin position="1119"/>
        <end position="1168"/>
    </location>
</feature>
<feature type="transmembrane region" description="Helical" evidence="4">
    <location>
        <begin position="182"/>
        <end position="205"/>
    </location>
</feature>
<dbReference type="PANTHER" id="PTHR22870">
    <property type="entry name" value="REGULATOR OF CHROMOSOME CONDENSATION"/>
    <property type="match status" value="1"/>
</dbReference>
<keyword evidence="4" id="KW-0812">Transmembrane</keyword>
<dbReference type="Gene3D" id="2.130.10.30">
    <property type="entry name" value="Regulator of chromosome condensation 1/beta-lactamase-inhibitor protein II"/>
    <property type="match status" value="1"/>
</dbReference>
<name>A0A7J6NDN0_PEROL</name>
<feature type="region of interest" description="Disordered" evidence="3">
    <location>
        <begin position="771"/>
        <end position="807"/>
    </location>
</feature>
<dbReference type="PROSITE" id="PS50012">
    <property type="entry name" value="RCC1_3"/>
    <property type="match status" value="2"/>
</dbReference>
<dbReference type="PROSITE" id="PS00626">
    <property type="entry name" value="RCC1_2"/>
    <property type="match status" value="1"/>
</dbReference>
<dbReference type="InterPro" id="IPR007498">
    <property type="entry name" value="PqiA-like"/>
</dbReference>
<keyword evidence="6" id="KW-1185">Reference proteome</keyword>
<gene>
    <name evidence="5" type="ORF">FOZ63_010971</name>
</gene>
<dbReference type="InterPro" id="IPR051210">
    <property type="entry name" value="Ub_ligase/GEF_domain"/>
</dbReference>
<keyword evidence="4" id="KW-1133">Transmembrane helix</keyword>
<feature type="transmembrane region" description="Helical" evidence="4">
    <location>
        <begin position="541"/>
        <end position="563"/>
    </location>
</feature>
<keyword evidence="1" id="KW-0677">Repeat</keyword>